<dbReference type="EMBL" id="JACXAD010000003">
    <property type="protein sequence ID" value="MBD2767124.1"/>
    <property type="molecule type" value="Genomic_DNA"/>
</dbReference>
<dbReference type="Proteomes" id="UP000612233">
    <property type="component" value="Unassembled WGS sequence"/>
</dbReference>
<dbReference type="Gene3D" id="2.180.10.10">
    <property type="entry name" value="RHS repeat-associated core"/>
    <property type="match status" value="1"/>
</dbReference>
<organism evidence="2 3">
    <name type="scientific">Hymenobacter montanus</name>
    <dbReference type="NCBI Taxonomy" id="2771359"/>
    <lineage>
        <taxon>Bacteria</taxon>
        <taxon>Pseudomonadati</taxon>
        <taxon>Bacteroidota</taxon>
        <taxon>Cytophagia</taxon>
        <taxon>Cytophagales</taxon>
        <taxon>Hymenobacteraceae</taxon>
        <taxon>Hymenobacter</taxon>
    </lineage>
</organism>
<proteinExistence type="predicted"/>
<dbReference type="AlphaFoldDB" id="A0A927GIH3"/>
<keyword evidence="1" id="KW-0732">Signal</keyword>
<dbReference type="RefSeq" id="WP_191003945.1">
    <property type="nucleotide sequence ID" value="NZ_JACXAD010000003.1"/>
</dbReference>
<gene>
    <name evidence="2" type="ORF">IC235_04340</name>
</gene>
<sequence>MRYFYAFSLLLALGLGRPVHAQQPFLKYGVRVKVATLSNGRFQEFFTNDSLRRIGSVVYDTRLHRVAYLLPPDSLVGHAKAEITSRWMSPDPLAEKFMYESPYVFVSNNPVNKFDPDGRSGIAAIDKKHHTVTVSSNMVFYGGAANAQVARSTAADVQKAWNAAGGTVKIGGETFKVKFAITGVYKADLTQKEVEGNKDIKNNYIKVSDKVAGGVSYMDDKGGKGSNTGEYLTKNIKADGSTTEAHEMGHGYGEDHSAGDMRGQGVPGIMSPRGTLVDGQYQYDPSAPAGGPGGTMNPESRKVNQTDINNLGLDKLNYGKDGRANVGTTTNVYH</sequence>
<evidence type="ECO:0000313" key="2">
    <source>
        <dbReference type="EMBL" id="MBD2767124.1"/>
    </source>
</evidence>
<evidence type="ECO:0000256" key="1">
    <source>
        <dbReference type="SAM" id="SignalP"/>
    </source>
</evidence>
<feature type="signal peptide" evidence="1">
    <location>
        <begin position="1"/>
        <end position="21"/>
    </location>
</feature>
<accession>A0A927GIH3</accession>
<keyword evidence="3" id="KW-1185">Reference proteome</keyword>
<comment type="caution">
    <text evidence="2">The sequence shown here is derived from an EMBL/GenBank/DDBJ whole genome shotgun (WGS) entry which is preliminary data.</text>
</comment>
<feature type="chain" id="PRO_5037755878" description="RHS repeat-associated core domain-containing protein" evidence="1">
    <location>
        <begin position="22"/>
        <end position="334"/>
    </location>
</feature>
<name>A0A927GIH3_9BACT</name>
<evidence type="ECO:0008006" key="4">
    <source>
        <dbReference type="Google" id="ProtNLM"/>
    </source>
</evidence>
<evidence type="ECO:0000313" key="3">
    <source>
        <dbReference type="Proteomes" id="UP000612233"/>
    </source>
</evidence>
<reference evidence="2" key="1">
    <citation type="submission" date="2020-09" db="EMBL/GenBank/DDBJ databases">
        <authorList>
            <person name="Kim M.K."/>
        </authorList>
    </citation>
    <scope>NUCLEOTIDE SEQUENCE</scope>
    <source>
        <strain evidence="2">BT664</strain>
    </source>
</reference>
<protein>
    <recommendedName>
        <fullName evidence="4">RHS repeat-associated core domain-containing protein</fullName>
    </recommendedName>
</protein>